<organism evidence="2 3">
    <name type="scientific">Capnocytophaga felis</name>
    <dbReference type="NCBI Taxonomy" id="2267611"/>
    <lineage>
        <taxon>Bacteria</taxon>
        <taxon>Pseudomonadati</taxon>
        <taxon>Bacteroidota</taxon>
        <taxon>Flavobacteriia</taxon>
        <taxon>Flavobacteriales</taxon>
        <taxon>Flavobacteriaceae</taxon>
        <taxon>Capnocytophaga</taxon>
    </lineage>
</organism>
<keyword evidence="1" id="KW-0472">Membrane</keyword>
<keyword evidence="1" id="KW-0812">Transmembrane</keyword>
<dbReference type="Proteomes" id="UP000398217">
    <property type="component" value="Unassembled WGS sequence"/>
</dbReference>
<evidence type="ECO:0008006" key="4">
    <source>
        <dbReference type="Google" id="ProtNLM"/>
    </source>
</evidence>
<feature type="transmembrane region" description="Helical" evidence="1">
    <location>
        <begin position="6"/>
        <end position="23"/>
    </location>
</feature>
<protein>
    <recommendedName>
        <fullName evidence="4">Hydrolase</fullName>
    </recommendedName>
</protein>
<accession>A0A5M4B6H3</accession>
<dbReference type="EMBL" id="BLBC01000003">
    <property type="protein sequence ID" value="GET44865.1"/>
    <property type="molecule type" value="Genomic_DNA"/>
</dbReference>
<dbReference type="RefSeq" id="WP_155283580.1">
    <property type="nucleotide sequence ID" value="NZ_BLBC01000003.1"/>
</dbReference>
<evidence type="ECO:0000313" key="3">
    <source>
        <dbReference type="Proteomes" id="UP000398217"/>
    </source>
</evidence>
<keyword evidence="3" id="KW-1185">Reference proteome</keyword>
<keyword evidence="1" id="KW-1133">Transmembrane helix</keyword>
<dbReference type="OrthoDB" id="1451701at2"/>
<evidence type="ECO:0000256" key="1">
    <source>
        <dbReference type="SAM" id="Phobius"/>
    </source>
</evidence>
<evidence type="ECO:0000313" key="2">
    <source>
        <dbReference type="EMBL" id="GET44865.1"/>
    </source>
</evidence>
<comment type="caution">
    <text evidence="2">The sequence shown here is derived from an EMBL/GenBank/DDBJ whole genome shotgun (WGS) entry which is preliminary data.</text>
</comment>
<dbReference type="AlphaFoldDB" id="A0A5M4B6H3"/>
<proteinExistence type="predicted"/>
<gene>
    <name evidence="2" type="ORF">RCZ01_01670</name>
</gene>
<name>A0A5M4B6H3_9FLAO</name>
<sequence>MNKNIFIALFVISAILNVILLVTKEKNTIKSLQKTESYSEESISANEKEVLIDSIRKLTIERSELKYFNLEDNNYALKYFTKMGIKNPTKLIISTLLKTNTNKKRHTLIRFESKNGSFQINKIKILNNKWIICDFSDGEIWGELLLKYHINDDKKVEFTVIDDLIYPEVSE</sequence>
<reference evidence="3" key="1">
    <citation type="journal article" date="2020" name="Int. J. Syst. Evol. Microbiol.">
        <title>Capnocytophaga felis sp. nov. isolated from the feline oral cavity.</title>
        <authorList>
            <person name="Suzuki M."/>
            <person name="Umeda K."/>
            <person name="Kimura M."/>
            <person name="Imaoka K."/>
            <person name="Morikawa S."/>
            <person name="Maeda K."/>
        </authorList>
    </citation>
    <scope>NUCLEOTIDE SEQUENCE [LARGE SCALE GENOMIC DNA]</scope>
    <source>
        <strain evidence="3">KC07070</strain>
    </source>
</reference>